<keyword evidence="1" id="KW-0614">Plasmid</keyword>
<accession>A0ABY8R9L1</accession>
<evidence type="ECO:0000313" key="1">
    <source>
        <dbReference type="EMBL" id="WGX77556.1"/>
    </source>
</evidence>
<evidence type="ECO:0000313" key="2">
    <source>
        <dbReference type="Proteomes" id="UP001239169"/>
    </source>
</evidence>
<evidence type="ECO:0008006" key="3">
    <source>
        <dbReference type="Google" id="ProtNLM"/>
    </source>
</evidence>
<reference evidence="1 2" key="1">
    <citation type="submission" date="2023-04" db="EMBL/GenBank/DDBJ databases">
        <title>Bacteria Genome Submission.</title>
        <authorList>
            <person name="Isaac P."/>
        </authorList>
    </citation>
    <scope>NUCLEOTIDE SEQUENCE [LARGE SCALE GENOMIC DNA]</scope>
    <source>
        <strain evidence="1 2">SampleS7P1</strain>
        <plasmid evidence="1 2">unnamed4</plasmid>
    </source>
</reference>
<dbReference type="EMBL" id="CP124689">
    <property type="protein sequence ID" value="WGX77556.1"/>
    <property type="molecule type" value="Genomic_DNA"/>
</dbReference>
<name>A0ABY8R9L1_PARBF</name>
<dbReference type="SUPFAM" id="SSF88659">
    <property type="entry name" value="Sigma3 and sigma4 domains of RNA polymerase sigma factors"/>
    <property type="match status" value="1"/>
</dbReference>
<proteinExistence type="predicted"/>
<dbReference type="Proteomes" id="UP001239169">
    <property type="component" value="Plasmid unnamed4"/>
</dbReference>
<gene>
    <name evidence="1" type="ORF">QJS64_20305</name>
</gene>
<dbReference type="InterPro" id="IPR013324">
    <property type="entry name" value="RNA_pol_sigma_r3/r4-like"/>
</dbReference>
<organism evidence="1 2">
    <name type="scientific">Paraclostridium bifermentans</name>
    <name type="common">Clostridium bifermentans</name>
    <dbReference type="NCBI Taxonomy" id="1490"/>
    <lineage>
        <taxon>Bacteria</taxon>
        <taxon>Bacillati</taxon>
        <taxon>Bacillota</taxon>
        <taxon>Clostridia</taxon>
        <taxon>Peptostreptococcales</taxon>
        <taxon>Peptostreptococcaceae</taxon>
        <taxon>Paraclostridium</taxon>
    </lineage>
</organism>
<protein>
    <recommendedName>
        <fullName evidence="3">RNA polymerase subunit sigma-70</fullName>
    </recommendedName>
</protein>
<sequence length="154" mass="18290">MNIKKDFTEKTKEYLKDLRKKINRKNMLNDEIKLLKERQSLNGGINFNELDIKSRPGTKDISDMIISYDTQITSKEVQIDKIDHDIRMYELYSRELDSIEKKILSLRYLENKKKKSFISIAEKVKYSKSSVANMHDEAIEKLAFYIYGEDSIYF</sequence>
<keyword evidence="2" id="KW-1185">Reference proteome</keyword>
<geneLocation type="plasmid" evidence="1 2">
    <name>unnamed4</name>
</geneLocation>